<organism evidence="5">
    <name type="scientific">uncultured Thermomicrobiales bacterium</name>
    <dbReference type="NCBI Taxonomy" id="1645740"/>
    <lineage>
        <taxon>Bacteria</taxon>
        <taxon>Pseudomonadati</taxon>
        <taxon>Thermomicrobiota</taxon>
        <taxon>Thermomicrobia</taxon>
        <taxon>Thermomicrobiales</taxon>
        <taxon>environmental samples</taxon>
    </lineage>
</organism>
<dbReference type="Gene3D" id="3.40.50.1100">
    <property type="match status" value="2"/>
</dbReference>
<evidence type="ECO:0000256" key="1">
    <source>
        <dbReference type="ARBA" id="ARBA00001933"/>
    </source>
</evidence>
<dbReference type="GO" id="GO:0009097">
    <property type="term" value="P:isoleucine biosynthetic process"/>
    <property type="evidence" value="ECO:0007669"/>
    <property type="project" value="TreeGrafter"/>
</dbReference>
<dbReference type="GO" id="GO:0006565">
    <property type="term" value="P:L-serine catabolic process"/>
    <property type="evidence" value="ECO:0007669"/>
    <property type="project" value="TreeGrafter"/>
</dbReference>
<dbReference type="PANTHER" id="PTHR48078:SF17">
    <property type="entry name" value="THREONINE DEHYDRATASE"/>
    <property type="match status" value="1"/>
</dbReference>
<comment type="cofactor">
    <cofactor evidence="1">
        <name>pyridoxal 5'-phosphate</name>
        <dbReference type="ChEBI" id="CHEBI:597326"/>
    </cofactor>
</comment>
<reference evidence="5" key="1">
    <citation type="submission" date="2020-02" db="EMBL/GenBank/DDBJ databases">
        <authorList>
            <person name="Meier V. D."/>
        </authorList>
    </citation>
    <scope>NUCLEOTIDE SEQUENCE</scope>
    <source>
        <strain evidence="5">AVDCRST_MAG59</strain>
    </source>
</reference>
<dbReference type="InterPro" id="IPR036052">
    <property type="entry name" value="TrpB-like_PALP_sf"/>
</dbReference>
<dbReference type="Pfam" id="PF00291">
    <property type="entry name" value="PALP"/>
    <property type="match status" value="1"/>
</dbReference>
<dbReference type="GO" id="GO:0006567">
    <property type="term" value="P:L-threonine catabolic process"/>
    <property type="evidence" value="ECO:0007669"/>
    <property type="project" value="TreeGrafter"/>
</dbReference>
<keyword evidence="2" id="KW-0663">Pyridoxal phosphate</keyword>
<dbReference type="AlphaFoldDB" id="A0A6J4UM30"/>
<dbReference type="SUPFAM" id="SSF53686">
    <property type="entry name" value="Tryptophan synthase beta subunit-like PLP-dependent enzymes"/>
    <property type="match status" value="1"/>
</dbReference>
<dbReference type="PANTHER" id="PTHR48078">
    <property type="entry name" value="THREONINE DEHYDRATASE, MITOCHONDRIAL-RELATED"/>
    <property type="match status" value="1"/>
</dbReference>
<dbReference type="GO" id="GO:0003941">
    <property type="term" value="F:L-serine ammonia-lyase activity"/>
    <property type="evidence" value="ECO:0007669"/>
    <property type="project" value="TreeGrafter"/>
</dbReference>
<dbReference type="EMBL" id="CADCWF010000130">
    <property type="protein sequence ID" value="CAA9554689.1"/>
    <property type="molecule type" value="Genomic_DNA"/>
</dbReference>
<dbReference type="InterPro" id="IPR001926">
    <property type="entry name" value="TrpB-like_PALP"/>
</dbReference>
<evidence type="ECO:0000256" key="3">
    <source>
        <dbReference type="ARBA" id="ARBA00023239"/>
    </source>
</evidence>
<evidence type="ECO:0000313" key="5">
    <source>
        <dbReference type="EMBL" id="CAA9554689.1"/>
    </source>
</evidence>
<proteinExistence type="predicted"/>
<evidence type="ECO:0000256" key="2">
    <source>
        <dbReference type="ARBA" id="ARBA00022898"/>
    </source>
</evidence>
<keyword evidence="3" id="KW-0456">Lyase</keyword>
<evidence type="ECO:0000259" key="4">
    <source>
        <dbReference type="Pfam" id="PF00291"/>
    </source>
</evidence>
<protein>
    <submittedName>
        <fullName evidence="5">Pyridoxal-phosphate dependent enzyme family protein</fullName>
    </submittedName>
</protein>
<accession>A0A6J4UM30</accession>
<sequence>MGGGGDGARRITFERIEAAAKAIPPVFRETPQYVCEPLAAALRAALTLKVETANPIRSFKGRGASWLVANLAGREPLMCASAGNFGQAMAWACRAAGVPLTVYAGVHANPLKLERMRAMGAAVVLAGEDFDAAKAEGKRVAAARGVRFVEDSRDPEPTEGAGTIGLELVAAGMLDAVVVPLGNGAMLAGVATALRALQPEARIVAVQADGAAAMTESLQSGRRVVHDRVETIADGIGVRVPVPEALADLEGLVDEFLLVDDATIVAAMKLLFAHAGLVAEPSGAVGVAALLAHPARFAGARVATVVCGGNLTPEQARAWLG</sequence>
<gene>
    <name evidence="5" type="ORF">AVDCRST_MAG59-2057</name>
</gene>
<dbReference type="InterPro" id="IPR050147">
    <property type="entry name" value="Ser/Thr_Dehydratase"/>
</dbReference>
<dbReference type="GO" id="GO:0004794">
    <property type="term" value="F:threonine deaminase activity"/>
    <property type="evidence" value="ECO:0007669"/>
    <property type="project" value="TreeGrafter"/>
</dbReference>
<feature type="domain" description="Tryptophan synthase beta chain-like PALP" evidence="4">
    <location>
        <begin position="27"/>
        <end position="308"/>
    </location>
</feature>
<name>A0A6J4UM30_9BACT</name>